<accession>V4MI40</accession>
<dbReference type="Pfam" id="PF03931">
    <property type="entry name" value="Skp1_POZ"/>
    <property type="match status" value="1"/>
</dbReference>
<dbReference type="SUPFAM" id="SSF81382">
    <property type="entry name" value="Skp1 dimerisation domain-like"/>
    <property type="match status" value="1"/>
</dbReference>
<proteinExistence type="inferred from homology"/>
<keyword evidence="3" id="KW-0833">Ubl conjugation pathway</keyword>
<feature type="domain" description="SKP1 component POZ" evidence="5">
    <location>
        <begin position="1"/>
        <end position="37"/>
    </location>
</feature>
<dbReference type="OMA" id="VDMISEC"/>
<keyword evidence="7" id="KW-1185">Reference proteome</keyword>
<evidence type="ECO:0000313" key="6">
    <source>
        <dbReference type="EMBL" id="ESQ30986.1"/>
    </source>
</evidence>
<evidence type="ECO:0000259" key="5">
    <source>
        <dbReference type="Pfam" id="PF03931"/>
    </source>
</evidence>
<dbReference type="EMBL" id="KI517809">
    <property type="protein sequence ID" value="ESQ30986.1"/>
    <property type="molecule type" value="Genomic_DNA"/>
</dbReference>
<dbReference type="PANTHER" id="PTHR11165">
    <property type="entry name" value="SKP1"/>
    <property type="match status" value="1"/>
</dbReference>
<evidence type="ECO:0000313" key="7">
    <source>
        <dbReference type="Proteomes" id="UP000030689"/>
    </source>
</evidence>
<dbReference type="Gene3D" id="3.30.710.10">
    <property type="entry name" value="Potassium Channel Kv1.1, Chain A"/>
    <property type="match status" value="1"/>
</dbReference>
<feature type="domain" description="SKP1 component dimerisation" evidence="4">
    <location>
        <begin position="81"/>
        <end position="129"/>
    </location>
</feature>
<dbReference type="InterPro" id="IPR036296">
    <property type="entry name" value="SKP1-like_dim_sf"/>
</dbReference>
<dbReference type="AlphaFoldDB" id="V4MI40"/>
<gene>
    <name evidence="6" type="ORF">EUTSA_v10012373mg</name>
</gene>
<evidence type="ECO:0000256" key="2">
    <source>
        <dbReference type="ARBA" id="ARBA00009993"/>
    </source>
</evidence>
<dbReference type="PIRSF" id="PIRSF028729">
    <property type="entry name" value="E3_ubiquit_lig_SCF_Skp"/>
    <property type="match status" value="1"/>
</dbReference>
<organism evidence="6 7">
    <name type="scientific">Eutrema salsugineum</name>
    <name type="common">Saltwater cress</name>
    <name type="synonym">Sisymbrium salsugineum</name>
    <dbReference type="NCBI Taxonomy" id="72664"/>
    <lineage>
        <taxon>Eukaryota</taxon>
        <taxon>Viridiplantae</taxon>
        <taxon>Streptophyta</taxon>
        <taxon>Embryophyta</taxon>
        <taxon>Tracheophyta</taxon>
        <taxon>Spermatophyta</taxon>
        <taxon>Magnoliopsida</taxon>
        <taxon>eudicotyledons</taxon>
        <taxon>Gunneridae</taxon>
        <taxon>Pentapetalae</taxon>
        <taxon>rosids</taxon>
        <taxon>malvids</taxon>
        <taxon>Brassicales</taxon>
        <taxon>Brassicaceae</taxon>
        <taxon>Eutremeae</taxon>
        <taxon>Eutrema</taxon>
    </lineage>
</organism>
<feature type="non-terminal residue" evidence="6">
    <location>
        <position position="1"/>
    </location>
</feature>
<dbReference type="InterPro" id="IPR016073">
    <property type="entry name" value="Skp1_comp_POZ"/>
</dbReference>
<evidence type="ECO:0000256" key="3">
    <source>
        <dbReference type="ARBA" id="ARBA00022786"/>
    </source>
</evidence>
<dbReference type="STRING" id="72664.V4MI40"/>
<dbReference type="SUPFAM" id="SSF54695">
    <property type="entry name" value="POZ domain"/>
    <property type="match status" value="1"/>
</dbReference>
<dbReference type="InterPro" id="IPR001232">
    <property type="entry name" value="SKP1-like"/>
</dbReference>
<dbReference type="Pfam" id="PF01466">
    <property type="entry name" value="Skp1"/>
    <property type="match status" value="1"/>
</dbReference>
<dbReference type="UniPathway" id="UPA00143"/>
<dbReference type="eggNOG" id="KOG1724">
    <property type="taxonomic scope" value="Eukaryota"/>
</dbReference>
<comment type="pathway">
    <text evidence="1">Protein modification; protein ubiquitination.</text>
</comment>
<name>V4MI40_EUTSA</name>
<dbReference type="Proteomes" id="UP000030689">
    <property type="component" value="Unassembled WGS sequence"/>
</dbReference>
<comment type="similarity">
    <text evidence="2">Belongs to the SKP1 family.</text>
</comment>
<dbReference type="GO" id="GO:0016567">
    <property type="term" value="P:protein ubiquitination"/>
    <property type="evidence" value="ECO:0007669"/>
    <property type="project" value="UniProtKB-UniPathway"/>
</dbReference>
<sequence>TISHLIDQNDCTTNVVQLENVESKTLSLVIEYCKKHVSSLSSSSSGDNKVEDLKSWDADFMKTDQSTIFGLMIAAHNLNIQSLLLLGCETVVDMISECKTPEEIRELLNLENNYTPEEEAEVRRENSWAFD</sequence>
<dbReference type="GO" id="GO:0006511">
    <property type="term" value="P:ubiquitin-dependent protein catabolic process"/>
    <property type="evidence" value="ECO:0007669"/>
    <property type="project" value="InterPro"/>
</dbReference>
<evidence type="ECO:0000259" key="4">
    <source>
        <dbReference type="Pfam" id="PF01466"/>
    </source>
</evidence>
<reference evidence="6 7" key="1">
    <citation type="journal article" date="2013" name="Front. Plant Sci.">
        <title>The Reference Genome of the Halophytic Plant Eutrema salsugineum.</title>
        <authorList>
            <person name="Yang R."/>
            <person name="Jarvis D.E."/>
            <person name="Chen H."/>
            <person name="Beilstein M.A."/>
            <person name="Grimwood J."/>
            <person name="Jenkins J."/>
            <person name="Shu S."/>
            <person name="Prochnik S."/>
            <person name="Xin M."/>
            <person name="Ma C."/>
            <person name="Schmutz J."/>
            <person name="Wing R.A."/>
            <person name="Mitchell-Olds T."/>
            <person name="Schumaker K.S."/>
            <person name="Wang X."/>
        </authorList>
    </citation>
    <scope>NUCLEOTIDE SEQUENCE [LARGE SCALE GENOMIC DNA]</scope>
</reference>
<dbReference type="InterPro" id="IPR011333">
    <property type="entry name" value="SKP1/BTB/POZ_sf"/>
</dbReference>
<dbReference type="InterPro" id="IPR016072">
    <property type="entry name" value="Skp1_comp_dimer"/>
</dbReference>
<dbReference type="InterPro" id="IPR016897">
    <property type="entry name" value="SKP1"/>
</dbReference>
<dbReference type="KEGG" id="eus:EUTSA_v10012373mg"/>
<protein>
    <recommendedName>
        <fullName evidence="8">SKP1 component dimerisation domain-containing protein</fullName>
    </recommendedName>
</protein>
<evidence type="ECO:0008006" key="8">
    <source>
        <dbReference type="Google" id="ProtNLM"/>
    </source>
</evidence>
<dbReference type="SMART" id="SM00512">
    <property type="entry name" value="Skp1"/>
    <property type="match status" value="1"/>
</dbReference>
<dbReference type="GO" id="GO:0009867">
    <property type="term" value="P:jasmonic acid mediated signaling pathway"/>
    <property type="evidence" value="ECO:0007669"/>
    <property type="project" value="UniProtKB-ARBA"/>
</dbReference>
<evidence type="ECO:0000256" key="1">
    <source>
        <dbReference type="ARBA" id="ARBA00004906"/>
    </source>
</evidence>
<dbReference type="Gramene" id="ESQ30986">
    <property type="protein sequence ID" value="ESQ30986"/>
    <property type="gene ID" value="EUTSA_v10012373mg"/>
</dbReference>